<dbReference type="PANTHER" id="PTHR32024">
    <property type="entry name" value="TRK SYSTEM POTASSIUM UPTAKE PROTEIN TRKG-RELATED"/>
    <property type="match status" value="1"/>
</dbReference>
<feature type="binding site" evidence="13">
    <location>
        <position position="112"/>
    </location>
    <ligand>
        <name>K(+)</name>
        <dbReference type="ChEBI" id="CHEBI:29103"/>
    </ligand>
</feature>
<comment type="caution">
    <text evidence="15">The sequence shown here is derived from an EMBL/GenBank/DDBJ whole genome shotgun (WGS) entry which is preliminary data.</text>
</comment>
<feature type="binding site" evidence="13">
    <location>
        <position position="111"/>
    </location>
    <ligand>
        <name>K(+)</name>
        <dbReference type="ChEBI" id="CHEBI:29103"/>
    </ligand>
</feature>
<evidence type="ECO:0000256" key="9">
    <source>
        <dbReference type="ARBA" id="ARBA00022989"/>
    </source>
</evidence>
<gene>
    <name evidence="15" type="ORF">CKO25_19255</name>
</gene>
<comment type="function">
    <text evidence="12">Low-affinity potassium transport system. Interacts with Trk system potassium uptake protein TrkA.</text>
</comment>
<evidence type="ECO:0000256" key="13">
    <source>
        <dbReference type="PIRSR" id="PIRSR006247-1"/>
    </source>
</evidence>
<evidence type="ECO:0000256" key="7">
    <source>
        <dbReference type="ARBA" id="ARBA00022692"/>
    </source>
</evidence>
<evidence type="ECO:0000313" key="15">
    <source>
        <dbReference type="EMBL" id="MBK1646736.1"/>
    </source>
</evidence>
<feature type="binding site" evidence="13">
    <location>
        <position position="318"/>
    </location>
    <ligand>
        <name>K(+)</name>
        <dbReference type="ChEBI" id="CHEBI:29103"/>
    </ligand>
</feature>
<keyword evidence="7 14" id="KW-0812">Transmembrane</keyword>
<feature type="transmembrane region" description="Helical" evidence="14">
    <location>
        <begin position="456"/>
        <end position="481"/>
    </location>
</feature>
<dbReference type="InterPro" id="IPR003445">
    <property type="entry name" value="Cat_transpt"/>
</dbReference>
<dbReference type="Pfam" id="PF02386">
    <property type="entry name" value="TrkH"/>
    <property type="match status" value="1"/>
</dbReference>
<feature type="transmembrane region" description="Helical" evidence="14">
    <location>
        <begin position="69"/>
        <end position="90"/>
    </location>
</feature>
<feature type="transmembrane region" description="Helical" evidence="14">
    <location>
        <begin position="37"/>
        <end position="57"/>
    </location>
</feature>
<keyword evidence="8 12" id="KW-0630">Potassium</keyword>
<feature type="binding site" evidence="13">
    <location>
        <position position="220"/>
    </location>
    <ligand>
        <name>K(+)</name>
        <dbReference type="ChEBI" id="CHEBI:29103"/>
    </ligand>
</feature>
<keyword evidence="9 14" id="KW-1133">Transmembrane helix</keyword>
<evidence type="ECO:0000256" key="2">
    <source>
        <dbReference type="ARBA" id="ARBA00009137"/>
    </source>
</evidence>
<feature type="binding site" evidence="13">
    <location>
        <position position="319"/>
    </location>
    <ligand>
        <name>K(+)</name>
        <dbReference type="ChEBI" id="CHEBI:29103"/>
    </ligand>
</feature>
<dbReference type="InterPro" id="IPR004772">
    <property type="entry name" value="TrkH"/>
</dbReference>
<dbReference type="NCBIfam" id="TIGR00933">
    <property type="entry name" value="2a38"/>
    <property type="match status" value="1"/>
</dbReference>
<feature type="transmembrane region" description="Helical" evidence="14">
    <location>
        <begin position="184"/>
        <end position="203"/>
    </location>
</feature>
<evidence type="ECO:0000256" key="11">
    <source>
        <dbReference type="ARBA" id="ARBA00023136"/>
    </source>
</evidence>
<dbReference type="PIRSF" id="PIRSF006247">
    <property type="entry name" value="TrkH"/>
    <property type="match status" value="1"/>
</dbReference>
<organism evidence="15 16">
    <name type="scientific">Thiocapsa imhoffii</name>
    <dbReference type="NCBI Taxonomy" id="382777"/>
    <lineage>
        <taxon>Bacteria</taxon>
        <taxon>Pseudomonadati</taxon>
        <taxon>Pseudomonadota</taxon>
        <taxon>Gammaproteobacteria</taxon>
        <taxon>Chromatiales</taxon>
        <taxon>Chromatiaceae</taxon>
        <taxon>Thiocapsa</taxon>
    </lineage>
</organism>
<dbReference type="AlphaFoldDB" id="A0A9X0WLI4"/>
<keyword evidence="5 12" id="KW-0997">Cell inner membrane</keyword>
<dbReference type="PANTHER" id="PTHR32024:SF2">
    <property type="entry name" value="TRK SYSTEM POTASSIUM UPTAKE PROTEIN TRKG-RELATED"/>
    <property type="match status" value="1"/>
</dbReference>
<evidence type="ECO:0000256" key="5">
    <source>
        <dbReference type="ARBA" id="ARBA00022519"/>
    </source>
</evidence>
<keyword evidence="13" id="KW-0479">Metal-binding</keyword>
<evidence type="ECO:0000256" key="8">
    <source>
        <dbReference type="ARBA" id="ARBA00022958"/>
    </source>
</evidence>
<feature type="binding site" evidence="13">
    <location>
        <position position="221"/>
    </location>
    <ligand>
        <name>K(+)</name>
        <dbReference type="ChEBI" id="CHEBI:29103"/>
    </ligand>
</feature>
<evidence type="ECO:0000256" key="3">
    <source>
        <dbReference type="ARBA" id="ARBA00022448"/>
    </source>
</evidence>
<feature type="binding site" evidence="13">
    <location>
        <position position="435"/>
    </location>
    <ligand>
        <name>K(+)</name>
        <dbReference type="ChEBI" id="CHEBI:29103"/>
    </ligand>
</feature>
<keyword evidence="4 12" id="KW-1003">Cell membrane</keyword>
<evidence type="ECO:0000256" key="14">
    <source>
        <dbReference type="SAM" id="Phobius"/>
    </source>
</evidence>
<evidence type="ECO:0000313" key="16">
    <source>
        <dbReference type="Proteomes" id="UP001138802"/>
    </source>
</evidence>
<accession>A0A9X0WLI4</accession>
<evidence type="ECO:0000256" key="6">
    <source>
        <dbReference type="ARBA" id="ARBA00022538"/>
    </source>
</evidence>
<evidence type="ECO:0000256" key="12">
    <source>
        <dbReference type="PIRNR" id="PIRNR006247"/>
    </source>
</evidence>
<feature type="transmembrane region" description="Helical" evidence="14">
    <location>
        <begin position="396"/>
        <end position="417"/>
    </location>
</feature>
<reference evidence="15 16" key="1">
    <citation type="journal article" date="2020" name="Microorganisms">
        <title>Osmotic Adaptation and Compatible Solute Biosynthesis of Phototrophic Bacteria as Revealed from Genome Analyses.</title>
        <authorList>
            <person name="Imhoff J.F."/>
            <person name="Rahn T."/>
            <person name="Kunzel S."/>
            <person name="Keller A."/>
            <person name="Neulinger S.C."/>
        </authorList>
    </citation>
    <scope>NUCLEOTIDE SEQUENCE [LARGE SCALE GENOMIC DNA]</scope>
    <source>
        <strain evidence="15 16">DSM 21303</strain>
    </source>
</reference>
<proteinExistence type="inferred from homology"/>
<comment type="subcellular location">
    <subcellularLocation>
        <location evidence="1 12">Cell inner membrane</location>
        <topology evidence="1 12">Multi-pass membrane protein</topology>
    </subcellularLocation>
</comment>
<protein>
    <recommendedName>
        <fullName evidence="12">Trk system potassium uptake protein</fullName>
    </recommendedName>
</protein>
<feature type="transmembrane region" description="Helical" evidence="14">
    <location>
        <begin position="276"/>
        <end position="299"/>
    </location>
</feature>
<dbReference type="Proteomes" id="UP001138802">
    <property type="component" value="Unassembled WGS sequence"/>
</dbReference>
<feature type="transmembrane region" description="Helical" evidence="14">
    <location>
        <begin position="7"/>
        <end position="31"/>
    </location>
</feature>
<dbReference type="GO" id="GO:0015379">
    <property type="term" value="F:potassium:chloride symporter activity"/>
    <property type="evidence" value="ECO:0007669"/>
    <property type="project" value="InterPro"/>
</dbReference>
<dbReference type="GO" id="GO:0046872">
    <property type="term" value="F:metal ion binding"/>
    <property type="evidence" value="ECO:0007669"/>
    <property type="project" value="UniProtKB-KW"/>
</dbReference>
<keyword evidence="11 12" id="KW-0472">Membrane</keyword>
<feature type="transmembrane region" description="Helical" evidence="14">
    <location>
        <begin position="237"/>
        <end position="255"/>
    </location>
</feature>
<keyword evidence="16" id="KW-1185">Reference proteome</keyword>
<keyword evidence="3 12" id="KW-0813">Transport</keyword>
<feature type="transmembrane region" description="Helical" evidence="14">
    <location>
        <begin position="331"/>
        <end position="354"/>
    </location>
</feature>
<evidence type="ECO:0000256" key="1">
    <source>
        <dbReference type="ARBA" id="ARBA00004429"/>
    </source>
</evidence>
<sequence>MYWSSVLRIVGLLIVLFSVTMLPPALIAWLFNDAGLVPFLISFGLLLGLGITIWLPVKHCRRELRTREGFLVVVFFWLVLGLSGAVPLTLSESPNISITDAAFESMSGLTTTGATVLVGIEQLPESIRFYRQQLQWLGGMGIVVLAVAILPMLGIGGMQLYRAETPGPVKDSKLTPRIAETAKALWYIYATLTIVCALAYFLAGMNWFDAIGHSFSTVSIGGFSTYDDSIGHFDSPLIAMICVVFLLVSGINFAMHFIAWRTRSLKHYLRESEVRWFLAIMLTLTLVVITTLLLTQVYAHWSDTLYQGIFQAVSIGTTAGFTTDPFAQWPLFVPTLLIMAAFIGGCAMSTAGGIKVIRFMLLIKQGQREVIRLVHVQAQVPIKVGNRPVPERVVDAVWGFFSIYVALFALMMLVLMATGLDQTTAFSAVAANITNLGPGLGAVAENYSGIGDLAKWILMFAMLVGRLEVFTLLVLFSPAFWRE</sequence>
<comment type="similarity">
    <text evidence="2 12">Belongs to the TrkH potassium transport family.</text>
</comment>
<dbReference type="EMBL" id="NRSD01000033">
    <property type="protein sequence ID" value="MBK1646736.1"/>
    <property type="molecule type" value="Genomic_DNA"/>
</dbReference>
<keyword evidence="6 12" id="KW-0633">Potassium transport</keyword>
<dbReference type="GO" id="GO:0005886">
    <property type="term" value="C:plasma membrane"/>
    <property type="evidence" value="ECO:0007669"/>
    <property type="project" value="UniProtKB-SubCell"/>
</dbReference>
<dbReference type="RefSeq" id="WP_200389560.1">
    <property type="nucleotide sequence ID" value="NZ_NRSD01000033.1"/>
</dbReference>
<evidence type="ECO:0000256" key="4">
    <source>
        <dbReference type="ARBA" id="ARBA00022475"/>
    </source>
</evidence>
<feature type="binding site" evidence="13">
    <location>
        <position position="436"/>
    </location>
    <ligand>
        <name>K(+)</name>
        <dbReference type="ChEBI" id="CHEBI:29103"/>
    </ligand>
</feature>
<feature type="transmembrane region" description="Helical" evidence="14">
    <location>
        <begin position="136"/>
        <end position="163"/>
    </location>
</feature>
<evidence type="ECO:0000256" key="10">
    <source>
        <dbReference type="ARBA" id="ARBA00023065"/>
    </source>
</evidence>
<name>A0A9X0WLI4_9GAMM</name>
<keyword evidence="10 12" id="KW-0406">Ion transport</keyword>